<feature type="domain" description="Histidine kinase" evidence="10">
    <location>
        <begin position="569"/>
        <end position="794"/>
    </location>
</feature>
<evidence type="ECO:0000313" key="14">
    <source>
        <dbReference type="EMBL" id="NTS65173.1"/>
    </source>
</evidence>
<dbReference type="NCBIfam" id="TIGR00229">
    <property type="entry name" value="sensory_box"/>
    <property type="match status" value="2"/>
</dbReference>
<dbReference type="Pfam" id="PF00989">
    <property type="entry name" value="PAS"/>
    <property type="match status" value="1"/>
</dbReference>
<dbReference type="EC" id="2.7.13.3" evidence="2"/>
<comment type="catalytic activity">
    <reaction evidence="1">
        <text>ATP + protein L-histidine = ADP + protein N-phospho-L-histidine.</text>
        <dbReference type="EC" id="2.7.13.3"/>
    </reaction>
</comment>
<dbReference type="Pfam" id="PF00072">
    <property type="entry name" value="Response_reg"/>
    <property type="match status" value="1"/>
</dbReference>
<dbReference type="SMART" id="SM00448">
    <property type="entry name" value="REC"/>
    <property type="match status" value="1"/>
</dbReference>
<gene>
    <name evidence="14" type="ORF">HRV97_08355</name>
</gene>
<dbReference type="InterPro" id="IPR013767">
    <property type="entry name" value="PAS_fold"/>
</dbReference>
<dbReference type="PANTHER" id="PTHR43065">
    <property type="entry name" value="SENSOR HISTIDINE KINASE"/>
    <property type="match status" value="1"/>
</dbReference>
<evidence type="ECO:0000259" key="10">
    <source>
        <dbReference type="PROSITE" id="PS50109"/>
    </source>
</evidence>
<evidence type="ECO:0000259" key="13">
    <source>
        <dbReference type="PROSITE" id="PS50113"/>
    </source>
</evidence>
<dbReference type="InterPro" id="IPR035965">
    <property type="entry name" value="PAS-like_dom_sf"/>
</dbReference>
<dbReference type="Pfam" id="PF02518">
    <property type="entry name" value="HATPase_c"/>
    <property type="match status" value="1"/>
</dbReference>
<dbReference type="Proteomes" id="UP000621447">
    <property type="component" value="Unassembled WGS sequence"/>
</dbReference>
<dbReference type="InterPro" id="IPR011006">
    <property type="entry name" value="CheY-like_superfamily"/>
</dbReference>
<dbReference type="SUPFAM" id="SSF47384">
    <property type="entry name" value="Homodimeric domain of signal transducing histidine kinase"/>
    <property type="match status" value="1"/>
</dbReference>
<evidence type="ECO:0000256" key="4">
    <source>
        <dbReference type="ARBA" id="ARBA00022679"/>
    </source>
</evidence>
<dbReference type="InterPro" id="IPR001789">
    <property type="entry name" value="Sig_transdc_resp-reg_receiver"/>
</dbReference>
<keyword evidence="7" id="KW-0067">ATP-binding</keyword>
<dbReference type="SUPFAM" id="SSF55874">
    <property type="entry name" value="ATPase domain of HSP90 chaperone/DNA topoisomerase II/histidine kinase"/>
    <property type="match status" value="1"/>
</dbReference>
<evidence type="ECO:0000256" key="9">
    <source>
        <dbReference type="PROSITE-ProRule" id="PRU00169"/>
    </source>
</evidence>
<dbReference type="RefSeq" id="WP_174193821.1">
    <property type="nucleotide sequence ID" value="NZ_JABULH010000003.1"/>
</dbReference>
<dbReference type="CDD" id="cd00130">
    <property type="entry name" value="PAS"/>
    <property type="match status" value="2"/>
</dbReference>
<dbReference type="SMART" id="SM00091">
    <property type="entry name" value="PAS"/>
    <property type="match status" value="4"/>
</dbReference>
<dbReference type="PANTHER" id="PTHR43065:SF42">
    <property type="entry name" value="TWO-COMPONENT SENSOR PPRA"/>
    <property type="match status" value="1"/>
</dbReference>
<evidence type="ECO:0000256" key="7">
    <source>
        <dbReference type="ARBA" id="ARBA00022840"/>
    </source>
</evidence>
<reference evidence="14 15" key="1">
    <citation type="submission" date="2020-06" db="EMBL/GenBank/DDBJ databases">
        <title>Sphingomonas hominis sp. nov., a member of the Sphingomonas, isolated from the hair of a 22-year-old girl.</title>
        <authorList>
            <person name="Zhang D.-F."/>
            <person name="Cui X.-W."/>
        </authorList>
    </citation>
    <scope>NUCLEOTIDE SEQUENCE [LARGE SCALE GENOMIC DNA]</scope>
    <source>
        <strain evidence="14 15">HHU CXW</strain>
    </source>
</reference>
<dbReference type="InterPro" id="IPR000014">
    <property type="entry name" value="PAS"/>
</dbReference>
<dbReference type="SMART" id="SM00387">
    <property type="entry name" value="HATPase_c"/>
    <property type="match status" value="1"/>
</dbReference>
<name>A0ABX2JMV1_9SPHN</name>
<dbReference type="Pfam" id="PF08448">
    <property type="entry name" value="PAS_4"/>
    <property type="match status" value="1"/>
</dbReference>
<dbReference type="SMART" id="SM00086">
    <property type="entry name" value="PAC"/>
    <property type="match status" value="2"/>
</dbReference>
<dbReference type="PROSITE" id="PS50113">
    <property type="entry name" value="PAC"/>
    <property type="match status" value="3"/>
</dbReference>
<feature type="modified residue" description="4-aspartylphosphate" evidence="9">
    <location>
        <position position="865"/>
    </location>
</feature>
<dbReference type="SMART" id="SM00388">
    <property type="entry name" value="HisKA"/>
    <property type="match status" value="1"/>
</dbReference>
<evidence type="ECO:0000256" key="3">
    <source>
        <dbReference type="ARBA" id="ARBA00022553"/>
    </source>
</evidence>
<dbReference type="InterPro" id="IPR036097">
    <property type="entry name" value="HisK_dim/P_sf"/>
</dbReference>
<dbReference type="InterPro" id="IPR005467">
    <property type="entry name" value="His_kinase_dom"/>
</dbReference>
<evidence type="ECO:0000256" key="1">
    <source>
        <dbReference type="ARBA" id="ARBA00000085"/>
    </source>
</evidence>
<dbReference type="InterPro" id="IPR036890">
    <property type="entry name" value="HATPase_C_sf"/>
</dbReference>
<dbReference type="Pfam" id="PF00512">
    <property type="entry name" value="HisKA"/>
    <property type="match status" value="1"/>
</dbReference>
<dbReference type="InterPro" id="IPR003594">
    <property type="entry name" value="HATPase_dom"/>
</dbReference>
<keyword evidence="6" id="KW-0418">Kinase</keyword>
<dbReference type="InterPro" id="IPR001610">
    <property type="entry name" value="PAC"/>
</dbReference>
<feature type="domain" description="PAC" evidence="13">
    <location>
        <begin position="379"/>
        <end position="431"/>
    </location>
</feature>
<dbReference type="PROSITE" id="PS50109">
    <property type="entry name" value="HIS_KIN"/>
    <property type="match status" value="1"/>
</dbReference>
<evidence type="ECO:0000256" key="6">
    <source>
        <dbReference type="ARBA" id="ARBA00022777"/>
    </source>
</evidence>
<organism evidence="14 15">
    <name type="scientific">Sphingomonas hominis</name>
    <dbReference type="NCBI Taxonomy" id="2741495"/>
    <lineage>
        <taxon>Bacteria</taxon>
        <taxon>Pseudomonadati</taxon>
        <taxon>Pseudomonadota</taxon>
        <taxon>Alphaproteobacteria</taxon>
        <taxon>Sphingomonadales</taxon>
        <taxon>Sphingomonadaceae</taxon>
        <taxon>Sphingomonas</taxon>
    </lineage>
</organism>
<dbReference type="Gene3D" id="1.10.287.130">
    <property type="match status" value="1"/>
</dbReference>
<keyword evidence="3 9" id="KW-0597">Phosphoprotein</keyword>
<dbReference type="Gene3D" id="3.30.450.20">
    <property type="entry name" value="PAS domain"/>
    <property type="match status" value="3"/>
</dbReference>
<dbReference type="InterPro" id="IPR004358">
    <property type="entry name" value="Sig_transdc_His_kin-like_C"/>
</dbReference>
<evidence type="ECO:0000256" key="2">
    <source>
        <dbReference type="ARBA" id="ARBA00012438"/>
    </source>
</evidence>
<keyword evidence="15" id="KW-1185">Reference proteome</keyword>
<evidence type="ECO:0000256" key="5">
    <source>
        <dbReference type="ARBA" id="ARBA00022741"/>
    </source>
</evidence>
<dbReference type="SUPFAM" id="SSF55785">
    <property type="entry name" value="PYP-like sensor domain (PAS domain)"/>
    <property type="match status" value="3"/>
</dbReference>
<dbReference type="CDD" id="cd00082">
    <property type="entry name" value="HisKA"/>
    <property type="match status" value="1"/>
</dbReference>
<keyword evidence="5" id="KW-0547">Nucleotide-binding</keyword>
<feature type="domain" description="PAC" evidence="13">
    <location>
        <begin position="250"/>
        <end position="304"/>
    </location>
</feature>
<protein>
    <recommendedName>
        <fullName evidence="2">histidine kinase</fullName>
        <ecNumber evidence="2">2.7.13.3</ecNumber>
    </recommendedName>
</protein>
<dbReference type="PROSITE" id="PS50110">
    <property type="entry name" value="RESPONSE_REGULATORY"/>
    <property type="match status" value="1"/>
</dbReference>
<dbReference type="InterPro" id="IPR000700">
    <property type="entry name" value="PAS-assoc_C"/>
</dbReference>
<evidence type="ECO:0000259" key="11">
    <source>
        <dbReference type="PROSITE" id="PS50110"/>
    </source>
</evidence>
<dbReference type="Pfam" id="PF13426">
    <property type="entry name" value="PAS_9"/>
    <property type="match status" value="1"/>
</dbReference>
<dbReference type="InterPro" id="IPR003661">
    <property type="entry name" value="HisK_dim/P_dom"/>
</dbReference>
<proteinExistence type="predicted"/>
<sequence>MKRLLGYIGERLGITNTGGAEAVTGLPAEQALSVLRQAYADIHDMILIYSLDGAMLYANKRALETIALEDVGKHPLFRADLLVFDPAGQRIEQDEWPIFRAIRGEQVVDLDIIVHMPHFAPERAVRHARISATQTTFNGLSRDPMIVVNIADTTSFRMTEQRISESEAAARHEGALLASIMDALPIAVITTDREANILRHNAACCDQASKLEIGRDGSPDAIPPTCWSEMGEALNREDWPLIRAVRDGATTVRQRVDVPAAAGGMRNLSISAAPVRDATGAIIAGVVASEDVTDLVSAHRALNDRETRMRLLIDGAHDHAFFMLDRDGCVATWSAAATRLKQYRAEDVIGVPWSTFFADEDVAAGLPAQLLATARHAGRAYHRGWRRRQDGSVFWVDAVLSAIVERSEVVGFAEVARDLTEQRHSQAELKLRDDALLAVSQGILVIDARVPDQPIILANGAFEVLTGYSVDEVIGRNCRFLQGPDTAQADIATIRHALAAGERCSVEILNYRKDGSTFWNALSISPVRDATGAIEKFIGVMADVTERRDLEERLRQSLKMDALGRMAGGIAHDFNNILTIINGNVEELRDDWVTGTVLRERLDLIAKAGLRAELLTNQLLTFSKRSLVTLHGIDLADVVANMRALLHSLTGDSITLDIRLQDGLWLVRADRSQIEQVLLNIVINARDASYDGSAITLEIVNAPARLRGREGDALASEVAAGDAVVVRLTDRGIGMAADTQARAFEPFFTTKGEAGSGLGLATVFGIVSQTGGTIALKSDLGVGTAIEIALPVTSAIAVVDSVIQPATSVEQGLIALVAEDDDDVRAIIQRALERAHVRVFAFRNGLDTINFIRADDCHVDILITDVIMPVIGGVSLFKAANAAYPELRTLFVTGFNDVDIPLDPERVHTLPKPFTGKKLVDALNHIMAKVTLRTEHEVLMKSADASARQRSH</sequence>
<feature type="domain" description="PAC" evidence="13">
    <location>
        <begin position="504"/>
        <end position="556"/>
    </location>
</feature>
<comment type="caution">
    <text evidence="14">The sequence shown here is derived from an EMBL/GenBank/DDBJ whole genome shotgun (WGS) entry which is preliminary data.</text>
</comment>
<dbReference type="PRINTS" id="PR00344">
    <property type="entry name" value="BCTRLSENSOR"/>
</dbReference>
<dbReference type="EMBL" id="JABULH010000003">
    <property type="protein sequence ID" value="NTS65173.1"/>
    <property type="molecule type" value="Genomic_DNA"/>
</dbReference>
<feature type="domain" description="Response regulatory" evidence="11">
    <location>
        <begin position="814"/>
        <end position="927"/>
    </location>
</feature>
<dbReference type="PROSITE" id="PS50112">
    <property type="entry name" value="PAS"/>
    <property type="match status" value="2"/>
</dbReference>
<feature type="domain" description="PAS" evidence="12">
    <location>
        <begin position="305"/>
        <end position="350"/>
    </location>
</feature>
<dbReference type="Gene3D" id="3.30.565.10">
    <property type="entry name" value="Histidine kinase-like ATPase, C-terminal domain"/>
    <property type="match status" value="1"/>
</dbReference>
<dbReference type="Gene3D" id="3.40.50.2300">
    <property type="match status" value="1"/>
</dbReference>
<evidence type="ECO:0000313" key="15">
    <source>
        <dbReference type="Proteomes" id="UP000621447"/>
    </source>
</evidence>
<dbReference type="InterPro" id="IPR013656">
    <property type="entry name" value="PAS_4"/>
</dbReference>
<evidence type="ECO:0000259" key="12">
    <source>
        <dbReference type="PROSITE" id="PS50112"/>
    </source>
</evidence>
<evidence type="ECO:0000256" key="8">
    <source>
        <dbReference type="ARBA" id="ARBA00023012"/>
    </source>
</evidence>
<feature type="domain" description="PAS" evidence="12">
    <location>
        <begin position="425"/>
        <end position="501"/>
    </location>
</feature>
<accession>A0ABX2JMV1</accession>
<dbReference type="SUPFAM" id="SSF52172">
    <property type="entry name" value="CheY-like"/>
    <property type="match status" value="1"/>
</dbReference>
<keyword evidence="8" id="KW-0902">Two-component regulatory system</keyword>
<keyword evidence="4" id="KW-0808">Transferase</keyword>